<keyword evidence="2" id="KW-0472">Membrane</keyword>
<evidence type="ECO:0000313" key="4">
    <source>
        <dbReference type="Proteomes" id="UP001464378"/>
    </source>
</evidence>
<evidence type="ECO:0000256" key="1">
    <source>
        <dbReference type="SAM" id="MobiDB-lite"/>
    </source>
</evidence>
<sequence>METIYYRLDARRLTVYHMASGEAAPAPRDMLFLRSRPKAPRPEGKVLDFDACRRALAGEPEEEAQPDAGSAGECAPAGDKSAPEGGAPRVRRPHRLRLALDAAASLAVVVMAAVVVGQFLRLF</sequence>
<protein>
    <submittedName>
        <fullName evidence="3">Uncharacterized protein</fullName>
    </submittedName>
</protein>
<gene>
    <name evidence="3" type="ORF">WMO64_12035</name>
</gene>
<feature type="region of interest" description="Disordered" evidence="1">
    <location>
        <begin position="57"/>
        <end position="90"/>
    </location>
</feature>
<name>A0ABV1EA52_9FIRM</name>
<dbReference type="RefSeq" id="WP_349232144.1">
    <property type="nucleotide sequence ID" value="NZ_JBBMFK010000020.1"/>
</dbReference>
<organism evidence="3 4">
    <name type="scientific">Pseudoflavonifractor intestinihominis</name>
    <dbReference type="NCBI Taxonomy" id="3133171"/>
    <lineage>
        <taxon>Bacteria</taxon>
        <taxon>Bacillati</taxon>
        <taxon>Bacillota</taxon>
        <taxon>Clostridia</taxon>
        <taxon>Eubacteriales</taxon>
        <taxon>Oscillospiraceae</taxon>
        <taxon>Pseudoflavonifractor</taxon>
    </lineage>
</organism>
<proteinExistence type="predicted"/>
<dbReference type="EMBL" id="JBBMFK010000020">
    <property type="protein sequence ID" value="MEQ2444192.1"/>
    <property type="molecule type" value="Genomic_DNA"/>
</dbReference>
<keyword evidence="4" id="KW-1185">Reference proteome</keyword>
<keyword evidence="2" id="KW-1133">Transmembrane helix</keyword>
<dbReference type="Proteomes" id="UP001464378">
    <property type="component" value="Unassembled WGS sequence"/>
</dbReference>
<evidence type="ECO:0000313" key="3">
    <source>
        <dbReference type="EMBL" id="MEQ2444192.1"/>
    </source>
</evidence>
<comment type="caution">
    <text evidence="3">The sequence shown here is derived from an EMBL/GenBank/DDBJ whole genome shotgun (WGS) entry which is preliminary data.</text>
</comment>
<accession>A0ABV1EA52</accession>
<reference evidence="3 4" key="1">
    <citation type="submission" date="2024-03" db="EMBL/GenBank/DDBJ databases">
        <title>Human intestinal bacterial collection.</title>
        <authorList>
            <person name="Pauvert C."/>
            <person name="Hitch T.C.A."/>
            <person name="Clavel T."/>
        </authorList>
    </citation>
    <scope>NUCLEOTIDE SEQUENCE [LARGE SCALE GENOMIC DNA]</scope>
    <source>
        <strain evidence="3 4">CLA-AP-H29</strain>
    </source>
</reference>
<keyword evidence="2" id="KW-0812">Transmembrane</keyword>
<feature type="transmembrane region" description="Helical" evidence="2">
    <location>
        <begin position="98"/>
        <end position="120"/>
    </location>
</feature>
<evidence type="ECO:0000256" key="2">
    <source>
        <dbReference type="SAM" id="Phobius"/>
    </source>
</evidence>